<gene>
    <name evidence="2" type="ORF">DBZ36_07435</name>
</gene>
<comment type="caution">
    <text evidence="2">The sequence shown here is derived from an EMBL/GenBank/DDBJ whole genome shotgun (WGS) entry which is preliminary data.</text>
</comment>
<dbReference type="EMBL" id="RAQO01000004">
    <property type="protein sequence ID" value="RKF20265.1"/>
    <property type="molecule type" value="Genomic_DNA"/>
</dbReference>
<dbReference type="AlphaFoldDB" id="A0A420EHU2"/>
<dbReference type="InterPro" id="IPR011852">
    <property type="entry name" value="TRAP_TAXI"/>
</dbReference>
<reference evidence="2 3" key="1">
    <citation type="submission" date="2018-09" db="EMBL/GenBank/DDBJ databases">
        <authorList>
            <person name="Wang Z."/>
        </authorList>
    </citation>
    <scope>NUCLEOTIDE SEQUENCE [LARGE SCALE GENOMIC DNA]</scope>
    <source>
        <strain evidence="2 3">ALS 81</strain>
    </source>
</reference>
<dbReference type="PANTHER" id="PTHR42941">
    <property type="entry name" value="SLL1037 PROTEIN"/>
    <property type="match status" value="1"/>
</dbReference>
<dbReference type="Gene3D" id="3.40.190.10">
    <property type="entry name" value="Periplasmic binding protein-like II"/>
    <property type="match status" value="2"/>
</dbReference>
<keyword evidence="3" id="KW-1185">Reference proteome</keyword>
<proteinExistence type="predicted"/>
<feature type="signal peptide" evidence="1">
    <location>
        <begin position="1"/>
        <end position="20"/>
    </location>
</feature>
<evidence type="ECO:0000256" key="1">
    <source>
        <dbReference type="SAM" id="SignalP"/>
    </source>
</evidence>
<keyword evidence="1" id="KW-0732">Signal</keyword>
<dbReference type="RefSeq" id="WP_120354270.1">
    <property type="nucleotide sequence ID" value="NZ_RAQO01000004.1"/>
</dbReference>
<organism evidence="2 3">
    <name type="scientific">Alginatibacterium sediminis</name>
    <dbReference type="NCBI Taxonomy" id="2164068"/>
    <lineage>
        <taxon>Bacteria</taxon>
        <taxon>Pseudomonadati</taxon>
        <taxon>Pseudomonadota</taxon>
        <taxon>Gammaproteobacteria</taxon>
        <taxon>Alteromonadales</taxon>
        <taxon>Alteromonadaceae</taxon>
        <taxon>Alginatibacterium</taxon>
    </lineage>
</organism>
<name>A0A420EHU2_9ALTE</name>
<dbReference type="Pfam" id="PF16868">
    <property type="entry name" value="NMT1_3"/>
    <property type="match status" value="1"/>
</dbReference>
<evidence type="ECO:0000313" key="3">
    <source>
        <dbReference type="Proteomes" id="UP000286482"/>
    </source>
</evidence>
<dbReference type="Proteomes" id="UP000286482">
    <property type="component" value="Unassembled WGS sequence"/>
</dbReference>
<dbReference type="SUPFAM" id="SSF53850">
    <property type="entry name" value="Periplasmic binding protein-like II"/>
    <property type="match status" value="1"/>
</dbReference>
<dbReference type="CDD" id="cd13568">
    <property type="entry name" value="PBP2_TAXI_TRAP_like_3"/>
    <property type="match status" value="1"/>
</dbReference>
<protein>
    <submittedName>
        <fullName evidence="2">TAXI family TRAP transporter solute-binding subunit</fullName>
    </submittedName>
</protein>
<dbReference type="OrthoDB" id="9776669at2"/>
<dbReference type="NCBIfam" id="TIGR02122">
    <property type="entry name" value="TRAP_TAXI"/>
    <property type="match status" value="1"/>
</dbReference>
<evidence type="ECO:0000313" key="2">
    <source>
        <dbReference type="EMBL" id="RKF20265.1"/>
    </source>
</evidence>
<dbReference type="PANTHER" id="PTHR42941:SF1">
    <property type="entry name" value="SLL1037 PROTEIN"/>
    <property type="match status" value="1"/>
</dbReference>
<sequence>MLRLLGGILSALLITQSAYAQSQFLFMGTGSVTGIYYPTGNALCRILEQSDYGRQLTCSAESSGGSIDNIDALGRKELDLAIVQSDIQWRSFFGQAEFTNQGPNVELRSLFSLYPETFSLLVRSDSGIESLADLYGRSLNIGPEGSGQHATSLLMLDALNISSERFASLKQYKPDEQARALCNERVDGIVYVVGHPNTSLREATTMCETRLISLYDQQVNTIIDRFPFFTRASIPELIYANNANAVNTFGVAATMVTTAQLPEEQAYAFVAAIFEQLEYLKSLHPALGQLSATKMLEDGLSAPLHPGALRYYRERGWID</sequence>
<feature type="chain" id="PRO_5019289124" evidence="1">
    <location>
        <begin position="21"/>
        <end position="319"/>
    </location>
</feature>
<accession>A0A420EHU2</accession>